<dbReference type="PANTHER" id="PTHR15410">
    <property type="entry name" value="HIRA-INTERACTING PROTEIN 3"/>
    <property type="match status" value="1"/>
</dbReference>
<dbReference type="GO" id="GO:0005634">
    <property type="term" value="C:nucleus"/>
    <property type="evidence" value="ECO:0007669"/>
    <property type="project" value="TreeGrafter"/>
</dbReference>
<reference evidence="2" key="1">
    <citation type="journal article" date="2023" name="BMC Genomics">
        <title>Chromosome-level genome assemblies of Cutaneotrichosporon spp. (Trichosporonales, Basidiomycota) reveal imbalanced evolution between nucleotide sequences and chromosome synteny.</title>
        <authorList>
            <person name="Kobayashi Y."/>
            <person name="Kayamori A."/>
            <person name="Aoki K."/>
            <person name="Shiwa Y."/>
            <person name="Matsutani M."/>
            <person name="Fujita N."/>
            <person name="Sugita T."/>
            <person name="Iwasaki W."/>
            <person name="Tanaka N."/>
            <person name="Takashima M."/>
        </authorList>
    </citation>
    <scope>NUCLEOTIDE SEQUENCE</scope>
    <source>
        <strain evidence="2">HIS019</strain>
    </source>
</reference>
<name>A0AA48I9J5_9TREE</name>
<feature type="compositionally biased region" description="Basic and acidic residues" evidence="1">
    <location>
        <begin position="50"/>
        <end position="61"/>
    </location>
</feature>
<dbReference type="InterPro" id="IPR037647">
    <property type="entry name" value="HIRIP3"/>
</dbReference>
<dbReference type="EMBL" id="AP028214">
    <property type="protein sequence ID" value="BEI90340.1"/>
    <property type="molecule type" value="Genomic_DNA"/>
</dbReference>
<keyword evidence="3" id="KW-1185">Reference proteome</keyword>
<proteinExistence type="predicted"/>
<organism evidence="2 3">
    <name type="scientific">Cutaneotrichosporon cavernicola</name>
    <dbReference type="NCBI Taxonomy" id="279322"/>
    <lineage>
        <taxon>Eukaryota</taxon>
        <taxon>Fungi</taxon>
        <taxon>Dikarya</taxon>
        <taxon>Basidiomycota</taxon>
        <taxon>Agaricomycotina</taxon>
        <taxon>Tremellomycetes</taxon>
        <taxon>Trichosporonales</taxon>
        <taxon>Trichosporonaceae</taxon>
        <taxon>Cutaneotrichosporon</taxon>
    </lineage>
</organism>
<gene>
    <name evidence="2" type="ORF">CcaverHIS019_0304100</name>
</gene>
<feature type="compositionally biased region" description="Low complexity" evidence="1">
    <location>
        <begin position="211"/>
        <end position="224"/>
    </location>
</feature>
<feature type="compositionally biased region" description="Basic and acidic residues" evidence="1">
    <location>
        <begin position="333"/>
        <end position="355"/>
    </location>
</feature>
<dbReference type="KEGG" id="ccac:CcaHIS019_0304100"/>
<evidence type="ECO:0000313" key="2">
    <source>
        <dbReference type="EMBL" id="BEI90340.1"/>
    </source>
</evidence>
<feature type="region of interest" description="Disordered" evidence="1">
    <location>
        <begin position="327"/>
        <end position="373"/>
    </location>
</feature>
<dbReference type="AlphaFoldDB" id="A0AA48I9J5"/>
<feature type="compositionally biased region" description="Basic and acidic residues" evidence="1">
    <location>
        <begin position="182"/>
        <end position="195"/>
    </location>
</feature>
<sequence>MNAAQLAKMPQAARAAVRAADKSGALDRGEFTMAVARADVIKRLGLTAKAGDDSSVKKEIKAAAALENEEDEGEEAEPSPAKEEEEEEEEEDDEVEEVEGGEAQAEKQEPAPRNKAAPRRSKPKPKSKAAESESESESEDDDGDDFEPSSDEGPPRKKVRSSTKATSRVAFSAHSQSSTPLKGKDKPPAKSVEKIEDSDEENPLAERKGTEPASPARSESSMSSVYDEPPKKRGRGASAEKPKKSKKVKKDPNEGLSPDEARVADLKRIVVACGVRKQWTKEFADCPTPTSQIDHLRDLLRSLGMKGNPTTGKAKSLKERRELAQELNDVQEFESKRGAGAERPGRGRAEPDRKVSSSGAMAAVMDFLDDDDD</sequence>
<feature type="compositionally biased region" description="Acidic residues" evidence="1">
    <location>
        <begin position="132"/>
        <end position="150"/>
    </location>
</feature>
<evidence type="ECO:0008006" key="4">
    <source>
        <dbReference type="Google" id="ProtNLM"/>
    </source>
</evidence>
<dbReference type="GeneID" id="85494210"/>
<feature type="compositionally biased region" description="Acidic residues" evidence="1">
    <location>
        <begin position="67"/>
        <end position="100"/>
    </location>
</feature>
<dbReference type="RefSeq" id="XP_060455605.1">
    <property type="nucleotide sequence ID" value="XM_060598853.1"/>
</dbReference>
<dbReference type="PANTHER" id="PTHR15410:SF2">
    <property type="entry name" value="HIRA-INTERACTING PROTEIN 3"/>
    <property type="match status" value="1"/>
</dbReference>
<feature type="region of interest" description="Disordered" evidence="1">
    <location>
        <begin position="46"/>
        <end position="263"/>
    </location>
</feature>
<accession>A0AA48I9J5</accession>
<feature type="compositionally biased region" description="Basic residues" evidence="1">
    <location>
        <begin position="116"/>
        <end position="127"/>
    </location>
</feature>
<evidence type="ECO:0000256" key="1">
    <source>
        <dbReference type="SAM" id="MobiDB-lite"/>
    </source>
</evidence>
<protein>
    <recommendedName>
        <fullName evidence="4">Histone chaperone domain-containing protein</fullName>
    </recommendedName>
</protein>
<dbReference type="Proteomes" id="UP001233271">
    <property type="component" value="Chromosome 3"/>
</dbReference>
<evidence type="ECO:0000313" key="3">
    <source>
        <dbReference type="Proteomes" id="UP001233271"/>
    </source>
</evidence>